<reference evidence="1" key="1">
    <citation type="journal article" date="2024" name="BMC Genomics">
        <title>Functional annotation of a divergent genome using sequence and structure-based similarity.</title>
        <authorList>
            <person name="Svedberg D."/>
            <person name="Winiger R.R."/>
            <person name="Berg A."/>
            <person name="Sharma H."/>
            <person name="Tellgren-Roth C."/>
            <person name="Debrunner-Vossbrinck B.A."/>
            <person name="Vossbrinck C.R."/>
            <person name="Barandun J."/>
        </authorList>
    </citation>
    <scope>NUCLEOTIDE SEQUENCE</scope>
    <source>
        <strain evidence="1">Illinois isolate</strain>
    </source>
</reference>
<dbReference type="GeneID" id="90540502"/>
<evidence type="ECO:0000313" key="2">
    <source>
        <dbReference type="Proteomes" id="UP001334084"/>
    </source>
</evidence>
<gene>
    <name evidence="1" type="ORF">VNE69_02212</name>
</gene>
<evidence type="ECO:0000313" key="1">
    <source>
        <dbReference type="EMBL" id="WUR02691.1"/>
    </source>
</evidence>
<dbReference type="RefSeq" id="XP_065328836.1">
    <property type="nucleotide sequence ID" value="XM_065472764.1"/>
</dbReference>
<dbReference type="EMBL" id="CP142727">
    <property type="protein sequence ID" value="WUR02691.1"/>
    <property type="molecule type" value="Genomic_DNA"/>
</dbReference>
<dbReference type="AlphaFoldDB" id="A0AAX4J9R7"/>
<accession>A0AAX4J9R7</accession>
<proteinExistence type="predicted"/>
<keyword evidence="2" id="KW-1185">Reference proteome</keyword>
<sequence length="744" mass="88583">MKIYKILLYIFFEKSNINIYNNLKNIVLNKIRTKDYTVFDSSKEYTIVSLFLYEYTKTISCTINDYISNNKLQKKDKWFEVHCENKTFYSIILEIEENIKRLLNFPCNEKIVLLYSHFQYTNSLLLKQVIEDIKKENKKRQFRKKGFEIYYESIDKMNCSLHKLSNEIKAYNSINEYKLSLPIFPITYLKYENDHAYYFRFCIKENNFSYLFEFNINKLDNDELNNYSEIKTSNLCTIDEKITNILLRLFHINDINYIDTLSEVYSVSINPNEIEIKYPYYFKLEIKATSISFKIISMEYVYYVKSNENCDHLFYFITPNIFIGFKDILKKFNLIKNEDNTKCIEFLYRLLNYHNKVEFLITRILNNSMSALNYIICHLLQLFGVLDKNELDIITGQMEDTNNNIVDQKNKIVKALCGFLAILNIAECFLIKICLLLELEQYFNENNLSDDIIIRSLKDINVLINSMKNEEGNKFKTEVFDIIKIVEELKRTHVDNIIIYKKDTLKNICKLISLFTGLKISTFVHQKTKEIFSKNEIIKNLQLNESKIDKDIKLIKNILSINTALYIKYEEKRKLKEEEIKNIGEILKKSTLDQELNAINIKALDKDVLNLFDDNVIQNFFNKLMNEGQKIIDKIFNEYVNKQGLPEDSIKEYKNKVKDFFEKALLYNIEVKLQKQAPIELYRVLVGFFITEIYTRTIVKAKWEIILGNIKTILNEMQILKFINEEERGKSLHDTIIKHIYTTF</sequence>
<dbReference type="Proteomes" id="UP001334084">
    <property type="component" value="Chromosome 2"/>
</dbReference>
<dbReference type="KEGG" id="vnx:VNE69_02212"/>
<organism evidence="1 2">
    <name type="scientific">Vairimorpha necatrix</name>
    <dbReference type="NCBI Taxonomy" id="6039"/>
    <lineage>
        <taxon>Eukaryota</taxon>
        <taxon>Fungi</taxon>
        <taxon>Fungi incertae sedis</taxon>
        <taxon>Microsporidia</taxon>
        <taxon>Nosematidae</taxon>
        <taxon>Vairimorpha</taxon>
    </lineage>
</organism>
<protein>
    <submittedName>
        <fullName evidence="1">Uncharacterized protein</fullName>
    </submittedName>
</protein>
<name>A0AAX4J9R7_9MICR</name>